<dbReference type="GO" id="GO:0016491">
    <property type="term" value="F:oxidoreductase activity"/>
    <property type="evidence" value="ECO:0007669"/>
    <property type="project" value="InterPro"/>
</dbReference>
<dbReference type="RefSeq" id="WP_055188636.1">
    <property type="nucleotide sequence ID" value="NZ_FPBS01000001.1"/>
</dbReference>
<feature type="domain" description="Nitroreductase" evidence="1">
    <location>
        <begin position="17"/>
        <end position="182"/>
    </location>
</feature>
<dbReference type="OrthoDB" id="9773807at2"/>
<proteinExistence type="predicted"/>
<gene>
    <name evidence="2" type="ORF">AKJ29_17530</name>
</gene>
<dbReference type="PANTHER" id="PTHR23026:SF123">
    <property type="entry name" value="NAD(P)H NITROREDUCTASE RV3131-RELATED"/>
    <property type="match status" value="1"/>
</dbReference>
<dbReference type="NCBIfam" id="TIGR02476">
    <property type="entry name" value="BluB"/>
    <property type="match status" value="1"/>
</dbReference>
<comment type="caution">
    <text evidence="2">The sequence shown here is derived from an EMBL/GenBank/DDBJ whole genome shotgun (WGS) entry which is preliminary data.</text>
</comment>
<dbReference type="STRING" id="154981.AKJ29_17530"/>
<accession>A0A0P7KKI7</accession>
<dbReference type="Gene3D" id="3.40.109.10">
    <property type="entry name" value="NADH Oxidase"/>
    <property type="match status" value="1"/>
</dbReference>
<dbReference type="InterPro" id="IPR029479">
    <property type="entry name" value="Nitroreductase"/>
</dbReference>
<evidence type="ECO:0000313" key="2">
    <source>
        <dbReference type="EMBL" id="KPN64415.1"/>
    </source>
</evidence>
<reference evidence="2 3" key="1">
    <citation type="submission" date="2015-09" db="EMBL/GenBank/DDBJ databases">
        <title>Draft genome sequence of Aliiroseovarius crassostreae CV919-312TSm, the causative agent of Roseovarius Oyster Disease (formerly Juvenile Oyster Disease).</title>
        <authorList>
            <person name="Kessner L."/>
            <person name="Spinard E."/>
            <person name="Nelson D."/>
        </authorList>
    </citation>
    <scope>NUCLEOTIDE SEQUENCE [LARGE SCALE GENOMIC DNA]</scope>
    <source>
        <strain evidence="2 3">CV919-312</strain>
    </source>
</reference>
<dbReference type="InterPro" id="IPR050627">
    <property type="entry name" value="Nitroreductase/BluB"/>
</dbReference>
<evidence type="ECO:0000313" key="3">
    <source>
        <dbReference type="Proteomes" id="UP000050471"/>
    </source>
</evidence>
<protein>
    <submittedName>
        <fullName evidence="2">5,6-dimethylbenzimidazole synthase</fullName>
    </submittedName>
</protein>
<evidence type="ECO:0000259" key="1">
    <source>
        <dbReference type="Pfam" id="PF00881"/>
    </source>
</evidence>
<name>A0A0P7KKI7_9RHOB</name>
<dbReference type="SUPFAM" id="SSF55469">
    <property type="entry name" value="FMN-dependent nitroreductase-like"/>
    <property type="match status" value="1"/>
</dbReference>
<dbReference type="EMBL" id="LKBA01000004">
    <property type="protein sequence ID" value="KPN64415.1"/>
    <property type="molecule type" value="Genomic_DNA"/>
</dbReference>
<dbReference type="InterPro" id="IPR000415">
    <property type="entry name" value="Nitroreductase-like"/>
</dbReference>
<keyword evidence="3" id="KW-1185">Reference proteome</keyword>
<organism evidence="2 3">
    <name type="scientific">Aliiroseovarius crassostreae</name>
    <dbReference type="NCBI Taxonomy" id="154981"/>
    <lineage>
        <taxon>Bacteria</taxon>
        <taxon>Pseudomonadati</taxon>
        <taxon>Pseudomonadota</taxon>
        <taxon>Alphaproteobacteria</taxon>
        <taxon>Rhodobacterales</taxon>
        <taxon>Paracoccaceae</taxon>
        <taxon>Aliiroseovarius</taxon>
    </lineage>
</organism>
<dbReference type="Proteomes" id="UP000050471">
    <property type="component" value="Unassembled WGS sequence"/>
</dbReference>
<sequence>MHAFSDAFQSDLETLMRWRRDVRRFRSDPVDEALLQDCLDTFLLAPSVGLSEPWRVVRVESARARKAALENFQAANKAALTGYSGEKAKTYAGLKLSGMHDAPVQLAVFCDEDTTKGSGLGAGTMPEMRRYSVVSAIMLFWLATRARGLGLGWVSILDPEQLCRDLNVPDTYKLVGYFCLGWPEAVTDSPELEEQGWEVRRGHLPLEMR</sequence>
<dbReference type="PANTHER" id="PTHR23026">
    <property type="entry name" value="NADPH NITROREDUCTASE"/>
    <property type="match status" value="1"/>
</dbReference>
<dbReference type="Pfam" id="PF00881">
    <property type="entry name" value="Nitroreductase"/>
    <property type="match status" value="1"/>
</dbReference>
<dbReference type="InterPro" id="IPR012825">
    <property type="entry name" value="BluB"/>
</dbReference>
<dbReference type="AlphaFoldDB" id="A0A0P7KKI7"/>